<evidence type="ECO:0000313" key="2">
    <source>
        <dbReference type="EMBL" id="QHS81824.1"/>
    </source>
</evidence>
<sequence>MLITKNGINVLMLIPIGILIGLTLRLSGWHPPFKAFDELLAPENSTATVCFLTTLFLVLTALYINGALLYHRIEQRLFHIGP</sequence>
<organism evidence="2">
    <name type="scientific">viral metagenome</name>
    <dbReference type="NCBI Taxonomy" id="1070528"/>
    <lineage>
        <taxon>unclassified sequences</taxon>
        <taxon>metagenomes</taxon>
        <taxon>organismal metagenomes</taxon>
    </lineage>
</organism>
<keyword evidence="1" id="KW-1133">Transmembrane helix</keyword>
<evidence type="ECO:0000256" key="1">
    <source>
        <dbReference type="SAM" id="Phobius"/>
    </source>
</evidence>
<proteinExistence type="predicted"/>
<dbReference type="EMBL" id="MN740760">
    <property type="protein sequence ID" value="QHS81824.1"/>
    <property type="molecule type" value="Genomic_DNA"/>
</dbReference>
<keyword evidence="1" id="KW-0472">Membrane</keyword>
<accession>A0A6C0APZ9</accession>
<reference evidence="2" key="1">
    <citation type="journal article" date="2020" name="Nature">
        <title>Giant virus diversity and host interactions through global metagenomics.</title>
        <authorList>
            <person name="Schulz F."/>
            <person name="Roux S."/>
            <person name="Paez-Espino D."/>
            <person name="Jungbluth S."/>
            <person name="Walsh D.A."/>
            <person name="Denef V.J."/>
            <person name="McMahon K.D."/>
            <person name="Konstantinidis K.T."/>
            <person name="Eloe-Fadrosh E.A."/>
            <person name="Kyrpides N.C."/>
            <person name="Woyke T."/>
        </authorList>
    </citation>
    <scope>NUCLEOTIDE SEQUENCE</scope>
    <source>
        <strain evidence="2">GVMAG-S-1101164-72</strain>
    </source>
</reference>
<feature type="transmembrane region" description="Helical" evidence="1">
    <location>
        <begin position="46"/>
        <end position="70"/>
    </location>
</feature>
<feature type="transmembrane region" description="Helical" evidence="1">
    <location>
        <begin position="7"/>
        <end position="26"/>
    </location>
</feature>
<protein>
    <submittedName>
        <fullName evidence="2">Uncharacterized protein</fullName>
    </submittedName>
</protein>
<keyword evidence="1" id="KW-0812">Transmembrane</keyword>
<dbReference type="AlphaFoldDB" id="A0A6C0APZ9"/>
<name>A0A6C0APZ9_9ZZZZ</name>